<proteinExistence type="predicted"/>
<feature type="domain" description="Poly-beta-hydroxybutyrate polymerase N-terminal" evidence="5">
    <location>
        <begin position="91"/>
        <end position="257"/>
    </location>
</feature>
<accession>A0A2I7N9M3</accession>
<name>A0A2I7N9M3_9NEIS</name>
<dbReference type="OrthoDB" id="7208816at2"/>
<dbReference type="KEGG" id="nba:CUN60_01820"/>
<protein>
    <submittedName>
        <fullName evidence="6">Class I poly(R)-hydroxyalkanoic acid synthase</fullName>
    </submittedName>
</protein>
<gene>
    <name evidence="6" type="ORF">CUN60_01820</name>
</gene>
<evidence type="ECO:0000256" key="1">
    <source>
        <dbReference type="ARBA" id="ARBA00004496"/>
    </source>
</evidence>
<dbReference type="GO" id="GO:0005737">
    <property type="term" value="C:cytoplasm"/>
    <property type="evidence" value="ECO:0007669"/>
    <property type="project" value="UniProtKB-SubCell"/>
</dbReference>
<dbReference type="AlphaFoldDB" id="A0A2I7N9M3"/>
<dbReference type="SUPFAM" id="SSF53474">
    <property type="entry name" value="alpha/beta-Hydrolases"/>
    <property type="match status" value="1"/>
</dbReference>
<dbReference type="InterPro" id="IPR010941">
    <property type="entry name" value="PhaC_N"/>
</dbReference>
<comment type="subcellular location">
    <subcellularLocation>
        <location evidence="1">Cytoplasm</location>
    </subcellularLocation>
</comment>
<sequence>MFNPGKNFDEFFTNLATANQTWFQNLLNMSAQKTTETPPNPFLDMYQKFFDNTRSYLESQNKFYQEQLCLWGNFCDQNQAAVEKEHKKPADRRFADPDWENNPFFSYLKQSYLSISQKLFDFVSNSEMDEETKFRMQFFMRQYIDAISPSNFALTNPEVIKTMIDTHGKSLADGMRNMMDDIKNGYISMTDESYFEVGVNLATTPGKVIFRNSLIELIQYTPTTEKVYETPLLIVPPCINKYYILDLQESNSMVKYMVDQGYTVFLVSWKSADASIKTYRWEEYIEHGIIAALDTIRKISGKEKINTLGYCVGGIILTTAAIVLKNRGLDWINSMGHMTTMLDHTEPGDIKAFLDRDLMKLREAKKQVGGVMSGRIISQTFSALRANELIWNYWVNNYLLGKTPQKFDLLYWNNDTVDLSLPMHSCLMERLYIDNALVKDEFEVGGTIMDLDVIDYPVYLFAAQKDHIVPWTSAYKTVWYMKNAKIRFVLGASGHTAGVVNPVTTDKRNYWVNDNLDKDPAAWFHNASEMPGSWWKDMNQWYAALSGKQVKASKTLGSKEFPAVTDAPGEFVTAKALSIIEAETA</sequence>
<evidence type="ECO:0000256" key="2">
    <source>
        <dbReference type="ARBA" id="ARBA00022490"/>
    </source>
</evidence>
<dbReference type="Gene3D" id="3.40.50.1820">
    <property type="entry name" value="alpha/beta hydrolase"/>
    <property type="match status" value="1"/>
</dbReference>
<dbReference type="Proteomes" id="UP000236655">
    <property type="component" value="Chromosome"/>
</dbReference>
<dbReference type="GO" id="GO:0042619">
    <property type="term" value="P:poly-hydroxybutyrate biosynthetic process"/>
    <property type="evidence" value="ECO:0007669"/>
    <property type="project" value="InterPro"/>
</dbReference>
<dbReference type="Pfam" id="PF07167">
    <property type="entry name" value="PhaC_N"/>
    <property type="match status" value="1"/>
</dbReference>
<evidence type="ECO:0000259" key="5">
    <source>
        <dbReference type="Pfam" id="PF07167"/>
    </source>
</evidence>
<organism evidence="6 7">
    <name type="scientific">Aquella oligotrophica</name>
    <dbReference type="NCBI Taxonomy" id="2067065"/>
    <lineage>
        <taxon>Bacteria</taxon>
        <taxon>Pseudomonadati</taxon>
        <taxon>Pseudomonadota</taxon>
        <taxon>Betaproteobacteria</taxon>
        <taxon>Neisseriales</taxon>
        <taxon>Neisseriaceae</taxon>
        <taxon>Aquella</taxon>
    </lineage>
</organism>
<dbReference type="InterPro" id="IPR051321">
    <property type="entry name" value="PHA/PHB_synthase"/>
</dbReference>
<keyword evidence="4" id="KW-0012">Acyltransferase</keyword>
<dbReference type="InterPro" id="IPR029058">
    <property type="entry name" value="AB_hydrolase_fold"/>
</dbReference>
<dbReference type="EMBL" id="CP024847">
    <property type="protein sequence ID" value="AUR53136.1"/>
    <property type="molecule type" value="Genomic_DNA"/>
</dbReference>
<evidence type="ECO:0000256" key="4">
    <source>
        <dbReference type="ARBA" id="ARBA00023315"/>
    </source>
</evidence>
<keyword evidence="2" id="KW-0963">Cytoplasm</keyword>
<dbReference type="PANTHER" id="PTHR36837">
    <property type="entry name" value="POLY(3-HYDROXYALKANOATE) POLYMERASE SUBUNIT PHAC"/>
    <property type="match status" value="1"/>
</dbReference>
<dbReference type="NCBIfam" id="TIGR01838">
    <property type="entry name" value="PHA_synth_I"/>
    <property type="match status" value="1"/>
</dbReference>
<dbReference type="GO" id="GO:0016746">
    <property type="term" value="F:acyltransferase activity"/>
    <property type="evidence" value="ECO:0007669"/>
    <property type="project" value="UniProtKB-KW"/>
</dbReference>
<dbReference type="PANTHER" id="PTHR36837:SF5">
    <property type="entry name" value="POLY-3-HYDROXYBUTYRATE SYNTHASE"/>
    <property type="match status" value="1"/>
</dbReference>
<evidence type="ECO:0000313" key="7">
    <source>
        <dbReference type="Proteomes" id="UP000236655"/>
    </source>
</evidence>
<evidence type="ECO:0000256" key="3">
    <source>
        <dbReference type="ARBA" id="ARBA00022679"/>
    </source>
</evidence>
<reference evidence="7" key="1">
    <citation type="submission" date="2017-11" db="EMBL/GenBank/DDBJ databases">
        <authorList>
            <person name="Chan K.G."/>
            <person name="Lee L.S."/>
        </authorList>
    </citation>
    <scope>NUCLEOTIDE SEQUENCE [LARGE SCALE GENOMIC DNA]</scope>
    <source>
        <strain evidence="7">DSM 100970</strain>
    </source>
</reference>
<keyword evidence="3" id="KW-0808">Transferase</keyword>
<keyword evidence="7" id="KW-1185">Reference proteome</keyword>
<dbReference type="InterPro" id="IPR010963">
    <property type="entry name" value="PHA_synth_I"/>
</dbReference>
<evidence type="ECO:0000313" key="6">
    <source>
        <dbReference type="EMBL" id="AUR53136.1"/>
    </source>
</evidence>